<feature type="transmembrane region" description="Helical" evidence="1">
    <location>
        <begin position="104"/>
        <end position="130"/>
    </location>
</feature>
<keyword evidence="1" id="KW-1133">Transmembrane helix</keyword>
<dbReference type="EMBL" id="JAARWN010000003">
    <property type="protein sequence ID" value="MBC1935953.1"/>
    <property type="molecule type" value="Genomic_DNA"/>
</dbReference>
<comment type="caution">
    <text evidence="2">The sequence shown here is derived from an EMBL/GenBank/DDBJ whole genome shotgun (WGS) entry which is preliminary data.</text>
</comment>
<feature type="transmembrane region" description="Helical" evidence="1">
    <location>
        <begin position="12"/>
        <end position="27"/>
    </location>
</feature>
<evidence type="ECO:0000256" key="1">
    <source>
        <dbReference type="SAM" id="Phobius"/>
    </source>
</evidence>
<dbReference type="PANTHER" id="PTHR40076:SF1">
    <property type="entry name" value="MEMBRANE PROTEIN"/>
    <property type="match status" value="1"/>
</dbReference>
<feature type="transmembrane region" description="Helical" evidence="1">
    <location>
        <begin position="195"/>
        <end position="216"/>
    </location>
</feature>
<protein>
    <submittedName>
        <fullName evidence="2">DUF975 family protein</fullName>
    </submittedName>
</protein>
<dbReference type="PANTHER" id="PTHR40076">
    <property type="entry name" value="MEMBRANE PROTEIN-RELATED"/>
    <property type="match status" value="1"/>
</dbReference>
<feature type="transmembrane region" description="Helical" evidence="1">
    <location>
        <begin position="55"/>
        <end position="83"/>
    </location>
</feature>
<gene>
    <name evidence="2" type="ORF">HCA69_06205</name>
</gene>
<accession>A0A7X0Y314</accession>
<name>A0A7X0Y314_9LIST</name>
<dbReference type="Pfam" id="PF06161">
    <property type="entry name" value="DUF975"/>
    <property type="match status" value="1"/>
</dbReference>
<proteinExistence type="predicted"/>
<evidence type="ECO:0000313" key="3">
    <source>
        <dbReference type="Proteomes" id="UP000535908"/>
    </source>
</evidence>
<dbReference type="RefSeq" id="WP_185525797.1">
    <property type="nucleotide sequence ID" value="NZ_JAARWN010000003.1"/>
</dbReference>
<dbReference type="InterPro" id="IPR010380">
    <property type="entry name" value="DUF975"/>
</dbReference>
<keyword evidence="1" id="KW-0472">Membrane</keyword>
<evidence type="ECO:0000313" key="2">
    <source>
        <dbReference type="EMBL" id="MBC1935953.1"/>
    </source>
</evidence>
<dbReference type="Proteomes" id="UP000535908">
    <property type="component" value="Unassembled WGS sequence"/>
</dbReference>
<organism evidence="2 3">
    <name type="scientific">Listeria grandensis</name>
    <dbReference type="NCBI Taxonomy" id="1494963"/>
    <lineage>
        <taxon>Bacteria</taxon>
        <taxon>Bacillati</taxon>
        <taxon>Bacillota</taxon>
        <taxon>Bacilli</taxon>
        <taxon>Bacillales</taxon>
        <taxon>Listeriaceae</taxon>
        <taxon>Listeria</taxon>
    </lineage>
</organism>
<dbReference type="AlphaFoldDB" id="A0A7X0Y314"/>
<sequence>MKKIAKQRLRGVYLYSLIVWLVYMYVTDRMEDYQFALEGYTSVIPSIGDVLPNSIIAGIILWLAYIFIGLPLMGSIQWFFLSIADQQKASWREILEVFTKKNYVRYFVASLIIMIFIGLWSLLLIVPGIIKSFSYSQTFRLMRDNPEMGVMDAITLSRKRMNGRKTELFFLQLSFIVWLILPGILLIVGFALGNMALVAVGDVLFFIALALIGPYFQTTNAVFYVEEIRAGNDANQALKF</sequence>
<feature type="transmembrane region" description="Helical" evidence="1">
    <location>
        <begin position="168"/>
        <end position="188"/>
    </location>
</feature>
<reference evidence="2 3" key="1">
    <citation type="submission" date="2020-03" db="EMBL/GenBank/DDBJ databases">
        <title>Soil Listeria distribution.</title>
        <authorList>
            <person name="Liao J."/>
            <person name="Wiedmann M."/>
        </authorList>
    </citation>
    <scope>NUCLEOTIDE SEQUENCE [LARGE SCALE GENOMIC DNA]</scope>
    <source>
        <strain evidence="2 3">FSL L7-0741</strain>
    </source>
</reference>
<keyword evidence="1" id="KW-0812">Transmembrane</keyword>